<dbReference type="InterPro" id="IPR001789">
    <property type="entry name" value="Sig_transdc_resp-reg_receiver"/>
</dbReference>
<dbReference type="Pfam" id="PF00072">
    <property type="entry name" value="Response_reg"/>
    <property type="match status" value="1"/>
</dbReference>
<name>A0A1G1KWJ4_9BACT</name>
<dbReference type="Gene3D" id="3.40.50.2300">
    <property type="match status" value="1"/>
</dbReference>
<accession>A0A1G1KWJ4</accession>
<organism evidence="4 5">
    <name type="scientific">Candidatus Danuiimicrobium aquiferis</name>
    <dbReference type="NCBI Taxonomy" id="1801832"/>
    <lineage>
        <taxon>Bacteria</taxon>
        <taxon>Pseudomonadati</taxon>
        <taxon>Candidatus Omnitrophota</taxon>
        <taxon>Candidatus Danuiimicrobium</taxon>
    </lineage>
</organism>
<reference evidence="4 5" key="1">
    <citation type="journal article" date="2016" name="Nat. Commun.">
        <title>Thousands of microbial genomes shed light on interconnected biogeochemical processes in an aquifer system.</title>
        <authorList>
            <person name="Anantharaman K."/>
            <person name="Brown C.T."/>
            <person name="Hug L.A."/>
            <person name="Sharon I."/>
            <person name="Castelle C.J."/>
            <person name="Probst A.J."/>
            <person name="Thomas B.C."/>
            <person name="Singh A."/>
            <person name="Wilkins M.J."/>
            <person name="Karaoz U."/>
            <person name="Brodie E.L."/>
            <person name="Williams K.H."/>
            <person name="Hubbard S.S."/>
            <person name="Banfield J.F."/>
        </authorList>
    </citation>
    <scope>NUCLEOTIDE SEQUENCE [LARGE SCALE GENOMIC DNA]</scope>
</reference>
<proteinExistence type="predicted"/>
<dbReference type="PANTHER" id="PTHR44591">
    <property type="entry name" value="STRESS RESPONSE REGULATOR PROTEIN 1"/>
    <property type="match status" value="1"/>
</dbReference>
<dbReference type="SMART" id="SM00448">
    <property type="entry name" value="REC"/>
    <property type="match status" value="1"/>
</dbReference>
<feature type="modified residue" description="4-aspartylphosphate" evidence="2">
    <location>
        <position position="53"/>
    </location>
</feature>
<evidence type="ECO:0000313" key="4">
    <source>
        <dbReference type="EMBL" id="OGW97142.1"/>
    </source>
</evidence>
<dbReference type="PROSITE" id="PS50110">
    <property type="entry name" value="RESPONSE_REGULATORY"/>
    <property type="match status" value="1"/>
</dbReference>
<dbReference type="AlphaFoldDB" id="A0A1G1KWJ4"/>
<evidence type="ECO:0000256" key="1">
    <source>
        <dbReference type="ARBA" id="ARBA00022553"/>
    </source>
</evidence>
<dbReference type="PANTHER" id="PTHR44591:SF3">
    <property type="entry name" value="RESPONSE REGULATORY DOMAIN-CONTAINING PROTEIN"/>
    <property type="match status" value="1"/>
</dbReference>
<dbReference type="InterPro" id="IPR050595">
    <property type="entry name" value="Bact_response_regulator"/>
</dbReference>
<evidence type="ECO:0000259" key="3">
    <source>
        <dbReference type="PROSITE" id="PS50110"/>
    </source>
</evidence>
<sequence>MAKKILVVDDDKDAIDVISLRLTSCGYDVISANDGREAIEKAKKELPGLIIMDIVLPEMNGAEVAICLKQEPKTKHIPIIFLTGMMGGEEELVQEEGLQWPILKKSFEDDRFIKEVRKLLP</sequence>
<evidence type="ECO:0000313" key="5">
    <source>
        <dbReference type="Proteomes" id="UP000178187"/>
    </source>
</evidence>
<dbReference type="SUPFAM" id="SSF52172">
    <property type="entry name" value="CheY-like"/>
    <property type="match status" value="1"/>
</dbReference>
<keyword evidence="1 2" id="KW-0597">Phosphoprotein</keyword>
<feature type="domain" description="Response regulatory" evidence="3">
    <location>
        <begin position="4"/>
        <end position="120"/>
    </location>
</feature>
<dbReference type="EMBL" id="MHFR01000044">
    <property type="protein sequence ID" value="OGW97142.1"/>
    <property type="molecule type" value="Genomic_DNA"/>
</dbReference>
<dbReference type="Proteomes" id="UP000178187">
    <property type="component" value="Unassembled WGS sequence"/>
</dbReference>
<dbReference type="GO" id="GO:0000160">
    <property type="term" value="P:phosphorelay signal transduction system"/>
    <property type="evidence" value="ECO:0007669"/>
    <property type="project" value="InterPro"/>
</dbReference>
<dbReference type="InterPro" id="IPR011006">
    <property type="entry name" value="CheY-like_superfamily"/>
</dbReference>
<protein>
    <recommendedName>
        <fullName evidence="3">Response regulatory domain-containing protein</fullName>
    </recommendedName>
</protein>
<comment type="caution">
    <text evidence="4">The sequence shown here is derived from an EMBL/GenBank/DDBJ whole genome shotgun (WGS) entry which is preliminary data.</text>
</comment>
<evidence type="ECO:0000256" key="2">
    <source>
        <dbReference type="PROSITE-ProRule" id="PRU00169"/>
    </source>
</evidence>
<gene>
    <name evidence="4" type="ORF">A3G33_02540</name>
</gene>